<protein>
    <submittedName>
        <fullName evidence="1">Uncharacterized protein</fullName>
    </submittedName>
</protein>
<reference evidence="1" key="1">
    <citation type="submission" date="2020-11" db="EMBL/GenBank/DDBJ databases">
        <authorList>
            <consortium name="DOE Joint Genome Institute"/>
            <person name="Ahrendt S."/>
            <person name="Riley R."/>
            <person name="Andreopoulos W."/>
            <person name="Labutti K."/>
            <person name="Pangilinan J."/>
            <person name="Ruiz-Duenas F.J."/>
            <person name="Barrasa J.M."/>
            <person name="Sanchez-Garcia M."/>
            <person name="Camarero S."/>
            <person name="Miyauchi S."/>
            <person name="Serrano A."/>
            <person name="Linde D."/>
            <person name="Babiker R."/>
            <person name="Drula E."/>
            <person name="Ayuso-Fernandez I."/>
            <person name="Pacheco R."/>
            <person name="Padilla G."/>
            <person name="Ferreira P."/>
            <person name="Barriuso J."/>
            <person name="Kellner H."/>
            <person name="Castanera R."/>
            <person name="Alfaro M."/>
            <person name="Ramirez L."/>
            <person name="Pisabarro A.G."/>
            <person name="Kuo A."/>
            <person name="Tritt A."/>
            <person name="Lipzen A."/>
            <person name="He G."/>
            <person name="Yan M."/>
            <person name="Ng V."/>
            <person name="Cullen D."/>
            <person name="Martin F."/>
            <person name="Rosso M.-N."/>
            <person name="Henrissat B."/>
            <person name="Hibbett D."/>
            <person name="Martinez A.T."/>
            <person name="Grigoriev I.V."/>
        </authorList>
    </citation>
    <scope>NUCLEOTIDE SEQUENCE</scope>
    <source>
        <strain evidence="1">ATCC 90797</strain>
    </source>
</reference>
<keyword evidence="2" id="KW-1185">Reference proteome</keyword>
<evidence type="ECO:0000313" key="2">
    <source>
        <dbReference type="Proteomes" id="UP000807025"/>
    </source>
</evidence>
<sequence length="362" mass="39284">MTFTPCSSTIFTLLWRIADPHPKCTRGTVHFEDARSCSHTQATAPGLRANLVRSRNTTSFGLSPSHTIYSHRLTTSSPNSIFTDLANTRRLTPYHLSIVSPATQESLARLNSPSIPHTSCQKSLGQQEGRCAAIGERALTLPMPPLSSAISTPVHKQVMIPGVSAWDGCCIQLKPFRLSQRPEGLCTPLHIEFPRRHPTTRTARARDLGQESSLQSLPLFSALATNSTGEGLIDGTTKLENCKGDEALSSSMVTIGPVGIPRLSCFPFAMMLYAWSGQPRCMSLNLSSWRVLSGAVSISHATEFCALSGTSSRHACMDGEEGNPRIASPFAPSIDATFGTPHERTPRAPAFRWAGWRDRAEA</sequence>
<dbReference type="AlphaFoldDB" id="A0A9P5ZM84"/>
<gene>
    <name evidence="1" type="ORF">BDN71DRAFT_1593083</name>
</gene>
<accession>A0A9P5ZM84</accession>
<name>A0A9P5ZM84_PLEER</name>
<comment type="caution">
    <text evidence="1">The sequence shown here is derived from an EMBL/GenBank/DDBJ whole genome shotgun (WGS) entry which is preliminary data.</text>
</comment>
<dbReference type="Proteomes" id="UP000807025">
    <property type="component" value="Unassembled WGS sequence"/>
</dbReference>
<dbReference type="EMBL" id="MU154650">
    <property type="protein sequence ID" value="KAF9490106.1"/>
    <property type="molecule type" value="Genomic_DNA"/>
</dbReference>
<proteinExistence type="predicted"/>
<evidence type="ECO:0000313" key="1">
    <source>
        <dbReference type="EMBL" id="KAF9490106.1"/>
    </source>
</evidence>
<organism evidence="1 2">
    <name type="scientific">Pleurotus eryngii</name>
    <name type="common">Boletus of the steppes</name>
    <dbReference type="NCBI Taxonomy" id="5323"/>
    <lineage>
        <taxon>Eukaryota</taxon>
        <taxon>Fungi</taxon>
        <taxon>Dikarya</taxon>
        <taxon>Basidiomycota</taxon>
        <taxon>Agaricomycotina</taxon>
        <taxon>Agaricomycetes</taxon>
        <taxon>Agaricomycetidae</taxon>
        <taxon>Agaricales</taxon>
        <taxon>Pleurotineae</taxon>
        <taxon>Pleurotaceae</taxon>
        <taxon>Pleurotus</taxon>
    </lineage>
</organism>